<protein>
    <recommendedName>
        <fullName evidence="4">Resolvase/invertase-type recombinase catalytic domain-containing protein</fullName>
    </recommendedName>
</protein>
<dbReference type="InterPro" id="IPR051491">
    <property type="entry name" value="Recombinase/Transposase-rel"/>
</dbReference>
<dbReference type="Pfam" id="PF00239">
    <property type="entry name" value="Resolvase"/>
    <property type="match status" value="1"/>
</dbReference>
<proteinExistence type="predicted"/>
<dbReference type="InterPro" id="IPR006119">
    <property type="entry name" value="Resolv_N"/>
</dbReference>
<dbReference type="GO" id="GO:0000150">
    <property type="term" value="F:DNA strand exchange activity"/>
    <property type="evidence" value="ECO:0007669"/>
    <property type="project" value="InterPro"/>
</dbReference>
<keyword evidence="3" id="KW-0233">DNA recombination</keyword>
<evidence type="ECO:0000313" key="5">
    <source>
        <dbReference type="EMBL" id="RHZ81098.1"/>
    </source>
</evidence>
<dbReference type="Gene3D" id="1.10.1660.10">
    <property type="match status" value="1"/>
</dbReference>
<dbReference type="Proteomes" id="UP000266861">
    <property type="component" value="Unassembled WGS sequence"/>
</dbReference>
<keyword evidence="6" id="KW-1185">Reference proteome</keyword>
<organism evidence="5 6">
    <name type="scientific">Diversispora epigaea</name>
    <dbReference type="NCBI Taxonomy" id="1348612"/>
    <lineage>
        <taxon>Eukaryota</taxon>
        <taxon>Fungi</taxon>
        <taxon>Fungi incertae sedis</taxon>
        <taxon>Mucoromycota</taxon>
        <taxon>Glomeromycotina</taxon>
        <taxon>Glomeromycetes</taxon>
        <taxon>Diversisporales</taxon>
        <taxon>Diversisporaceae</taxon>
        <taxon>Diversispora</taxon>
    </lineage>
</organism>
<dbReference type="InterPro" id="IPR006118">
    <property type="entry name" value="Recombinase_CS"/>
</dbReference>
<accession>A0A397J317</accession>
<keyword evidence="1" id="KW-0229">DNA integration</keyword>
<evidence type="ECO:0000259" key="4">
    <source>
        <dbReference type="PROSITE" id="PS51736"/>
    </source>
</evidence>
<keyword evidence="2" id="KW-0238">DNA-binding</keyword>
<dbReference type="InterPro" id="IPR036162">
    <property type="entry name" value="Resolvase-like_N_sf"/>
</dbReference>
<evidence type="ECO:0000256" key="1">
    <source>
        <dbReference type="ARBA" id="ARBA00022908"/>
    </source>
</evidence>
<dbReference type="AlphaFoldDB" id="A0A397J317"/>
<dbReference type="InterPro" id="IPR009061">
    <property type="entry name" value="DNA-bd_dom_put_sf"/>
</dbReference>
<dbReference type="OrthoDB" id="2436248at2759"/>
<name>A0A397J317_9GLOM</name>
<dbReference type="Gene3D" id="3.40.50.1390">
    <property type="entry name" value="Resolvase, N-terminal catalytic domain"/>
    <property type="match status" value="1"/>
</dbReference>
<reference evidence="5 6" key="1">
    <citation type="submission" date="2018-08" db="EMBL/GenBank/DDBJ databases">
        <title>Genome and evolution of the arbuscular mycorrhizal fungus Diversispora epigaea (formerly Glomus versiforme) and its bacterial endosymbionts.</title>
        <authorList>
            <person name="Sun X."/>
            <person name="Fei Z."/>
            <person name="Harrison M."/>
        </authorList>
    </citation>
    <scope>NUCLEOTIDE SEQUENCE [LARGE SCALE GENOMIC DNA]</scope>
    <source>
        <strain evidence="5 6">IT104</strain>
    </source>
</reference>
<dbReference type="PROSITE" id="PS51736">
    <property type="entry name" value="RECOMBINASES_3"/>
    <property type="match status" value="1"/>
</dbReference>
<evidence type="ECO:0000313" key="6">
    <source>
        <dbReference type="Proteomes" id="UP000266861"/>
    </source>
</evidence>
<feature type="domain" description="Resolvase/invertase-type recombinase catalytic" evidence="4">
    <location>
        <begin position="256"/>
        <end position="324"/>
    </location>
</feature>
<dbReference type="GO" id="GO:0015074">
    <property type="term" value="P:DNA integration"/>
    <property type="evidence" value="ECO:0007669"/>
    <property type="project" value="UniProtKB-KW"/>
</dbReference>
<dbReference type="STRING" id="1348612.A0A397J317"/>
<dbReference type="EMBL" id="PQFF01000115">
    <property type="protein sequence ID" value="RHZ81098.1"/>
    <property type="molecule type" value="Genomic_DNA"/>
</dbReference>
<sequence>MTDMEDLTSLINAPLTRKLPVSFYEEIKFLQLVDFIETKNDEYGSNLSKHISHLLTDIVEKQNLNNTSEDMLHWGVDSIIRIPLQIFHENLGGGMLPIQMDRNSKDQGTITIGNKRPDFLCWTNNVLLFKGKEKAEIEDFSKAKDELEEKFNKFDPMYFGNIQFMICYAAAGTNLRFYAIDGSPNTNPPSRYTDFEHFRINRTFQTYDVSVETLRRWADSGRIAIVRTPGGKRLYSITDIQEIFRDNQQTQITQKAKICYARVSSEHQRDDLERQIANLRQYYPEYEIISDIGSGLNWKHRGFVALLERIHTEGIEEVVVTRKV</sequence>
<dbReference type="PANTHER" id="PTHR36172:SF1">
    <property type="entry name" value="RESOLVASE-RELATED"/>
    <property type="match status" value="1"/>
</dbReference>
<dbReference type="SUPFAM" id="SSF46955">
    <property type="entry name" value="Putative DNA-binding domain"/>
    <property type="match status" value="1"/>
</dbReference>
<evidence type="ECO:0000256" key="2">
    <source>
        <dbReference type="ARBA" id="ARBA00023125"/>
    </source>
</evidence>
<dbReference type="SUPFAM" id="SSF53041">
    <property type="entry name" value="Resolvase-like"/>
    <property type="match status" value="1"/>
</dbReference>
<dbReference type="PROSITE" id="PS00397">
    <property type="entry name" value="RECOMBINASES_1"/>
    <property type="match status" value="1"/>
</dbReference>
<evidence type="ECO:0000256" key="3">
    <source>
        <dbReference type="ARBA" id="ARBA00023172"/>
    </source>
</evidence>
<dbReference type="GO" id="GO:0003677">
    <property type="term" value="F:DNA binding"/>
    <property type="evidence" value="ECO:0007669"/>
    <property type="project" value="UniProtKB-KW"/>
</dbReference>
<gene>
    <name evidence="5" type="ORF">Glove_123g104</name>
</gene>
<dbReference type="PANTHER" id="PTHR36172">
    <property type="match status" value="1"/>
</dbReference>
<comment type="caution">
    <text evidence="5">The sequence shown here is derived from an EMBL/GenBank/DDBJ whole genome shotgun (WGS) entry which is preliminary data.</text>
</comment>